<dbReference type="RefSeq" id="WP_126816246.1">
    <property type="nucleotide sequence ID" value="NZ_JAERJG010000003.1"/>
</dbReference>
<dbReference type="GO" id="GO:0003830">
    <property type="term" value="F:beta-1,4-mannosylglycoprotein 4-beta-N-acetylglucosaminyltransferase activity"/>
    <property type="evidence" value="ECO:0007669"/>
    <property type="project" value="InterPro"/>
</dbReference>
<gene>
    <name evidence="1" type="ORF">EKN29_11480</name>
</gene>
<comment type="caution">
    <text evidence="1">The sequence shown here is derived from an EMBL/GenBank/DDBJ whole genome shotgun (WGS) entry which is preliminary data.</text>
</comment>
<dbReference type="Proteomes" id="UP000282263">
    <property type="component" value="Unassembled WGS sequence"/>
</dbReference>
<reference evidence="1 2" key="1">
    <citation type="submission" date="2018-12" db="EMBL/GenBank/DDBJ databases">
        <title>The Batch Genome Submission of Enterobacter spp. strains.</title>
        <authorList>
            <person name="Wei L."/>
            <person name="Wu W."/>
            <person name="Lin J."/>
            <person name="Zhang X."/>
            <person name="Feng Y."/>
            <person name="Zong Z."/>
        </authorList>
    </citation>
    <scope>NUCLEOTIDE SEQUENCE [LARGE SCALE GENOMIC DNA]</scope>
    <source>
        <strain evidence="1 2">SCEM020047</strain>
    </source>
</reference>
<accession>A0A9Q7K357</accession>
<name>A0A9Q7K357_9ENTR</name>
<evidence type="ECO:0000313" key="2">
    <source>
        <dbReference type="Proteomes" id="UP000282263"/>
    </source>
</evidence>
<dbReference type="PANTHER" id="PTHR12224">
    <property type="entry name" value="BETA-1,4-MANNOSYL-GLYCOPROTEIN BETA-1,4-N-ACETYLGLUCOSAMINYL-TRANSFERASE"/>
    <property type="match status" value="1"/>
</dbReference>
<dbReference type="InterPro" id="IPR006813">
    <property type="entry name" value="Glyco_trans_17"/>
</dbReference>
<dbReference type="Pfam" id="PF04724">
    <property type="entry name" value="Glyco_transf_17"/>
    <property type="match status" value="1"/>
</dbReference>
<dbReference type="GO" id="GO:0016020">
    <property type="term" value="C:membrane"/>
    <property type="evidence" value="ECO:0007669"/>
    <property type="project" value="InterPro"/>
</dbReference>
<dbReference type="AlphaFoldDB" id="A0A9Q7K357"/>
<evidence type="ECO:0000313" key="1">
    <source>
        <dbReference type="EMBL" id="RTQ24418.1"/>
    </source>
</evidence>
<dbReference type="PANTHER" id="PTHR12224:SF0">
    <property type="entry name" value="BETA-1,4-MANNOSYL-GLYCOPROTEIN 4-BETA-N-ACETYLGLUCOSAMINYLTRANSFERASE"/>
    <property type="match status" value="1"/>
</dbReference>
<organism evidence="1 2">
    <name type="scientific">Enterobacter mori</name>
    <dbReference type="NCBI Taxonomy" id="539813"/>
    <lineage>
        <taxon>Bacteria</taxon>
        <taxon>Pseudomonadati</taxon>
        <taxon>Pseudomonadota</taxon>
        <taxon>Gammaproteobacteria</taxon>
        <taxon>Enterobacterales</taxon>
        <taxon>Enterobacteriaceae</taxon>
        <taxon>Enterobacter</taxon>
    </lineage>
</organism>
<dbReference type="EMBL" id="RXPP01000010">
    <property type="protein sequence ID" value="RTQ24418.1"/>
    <property type="molecule type" value="Genomic_DNA"/>
</dbReference>
<dbReference type="GO" id="GO:0006044">
    <property type="term" value="P:N-acetylglucosamine metabolic process"/>
    <property type="evidence" value="ECO:0007669"/>
    <property type="project" value="TreeGrafter"/>
</dbReference>
<sequence length="282" mass="33254">MIYDCFLYYDEDMLLELRLNTLNEVIDKFVIVESTHSFTGIPKPLNFNIDKFPEFKDKIIYVVYDSLPKLKNGVEGEYDAWANEAATRNATMRGLRDAKDDDIIIISDVDEIFTPEAIKQINPKKLCTTFHMNFFNYQFNLQVFNKDGSPRLCTLPRATTLRNLRDRFGANAFDFRNVKSTKIYKDFLSRLTFKYRNKIVKNAGWHFSWVMSPERISKKMSTISHTEHDTPEFNNPEHIMKVITNAEDIWGRDRKLVKQDLKNPEFPAYLVDNKEKFKEFII</sequence>
<protein>
    <submittedName>
        <fullName evidence="1">Benzoate transporter</fullName>
    </submittedName>
</protein>
<proteinExistence type="predicted"/>